<evidence type="ECO:0000313" key="5">
    <source>
        <dbReference type="Proteomes" id="UP001454036"/>
    </source>
</evidence>
<gene>
    <name evidence="4" type="ORF">LIER_40072</name>
</gene>
<reference evidence="4 5" key="1">
    <citation type="submission" date="2024-01" db="EMBL/GenBank/DDBJ databases">
        <title>The complete chloroplast genome sequence of Lithospermum erythrorhizon: insights into the phylogenetic relationship among Boraginaceae species and the maternal lineages of purple gromwells.</title>
        <authorList>
            <person name="Okada T."/>
            <person name="Watanabe K."/>
        </authorList>
    </citation>
    <scope>NUCLEOTIDE SEQUENCE [LARGE SCALE GENOMIC DNA]</scope>
</reference>
<feature type="compositionally biased region" description="Basic residues" evidence="1">
    <location>
        <begin position="337"/>
        <end position="346"/>
    </location>
</feature>
<name>A0AAV3QP66_LITER</name>
<organism evidence="4 5">
    <name type="scientific">Lithospermum erythrorhizon</name>
    <name type="common">Purple gromwell</name>
    <name type="synonym">Lithospermum officinale var. erythrorhizon</name>
    <dbReference type="NCBI Taxonomy" id="34254"/>
    <lineage>
        <taxon>Eukaryota</taxon>
        <taxon>Viridiplantae</taxon>
        <taxon>Streptophyta</taxon>
        <taxon>Embryophyta</taxon>
        <taxon>Tracheophyta</taxon>
        <taxon>Spermatophyta</taxon>
        <taxon>Magnoliopsida</taxon>
        <taxon>eudicotyledons</taxon>
        <taxon>Gunneridae</taxon>
        <taxon>Pentapetalae</taxon>
        <taxon>asterids</taxon>
        <taxon>lamiids</taxon>
        <taxon>Boraginales</taxon>
        <taxon>Boraginaceae</taxon>
        <taxon>Boraginoideae</taxon>
        <taxon>Lithospermeae</taxon>
        <taxon>Lithospermum</taxon>
    </lineage>
</organism>
<dbReference type="Pfam" id="PF13976">
    <property type="entry name" value="gag_pre-integrs"/>
    <property type="match status" value="1"/>
</dbReference>
<feature type="domain" description="Reverse transcriptase Ty1/copia-type" evidence="2">
    <location>
        <begin position="456"/>
        <end position="533"/>
    </location>
</feature>
<feature type="domain" description="GAG-pre-integrase" evidence="3">
    <location>
        <begin position="205"/>
        <end position="252"/>
    </location>
</feature>
<dbReference type="Pfam" id="PF07727">
    <property type="entry name" value="RVT_2"/>
    <property type="match status" value="1"/>
</dbReference>
<protein>
    <recommendedName>
        <fullName evidence="6">GAG-pre-integrase domain-containing protein</fullName>
    </recommendedName>
</protein>
<dbReference type="AlphaFoldDB" id="A0AAV3QP66"/>
<evidence type="ECO:0008006" key="6">
    <source>
        <dbReference type="Google" id="ProtNLM"/>
    </source>
</evidence>
<feature type="region of interest" description="Disordered" evidence="1">
    <location>
        <begin position="328"/>
        <end position="393"/>
    </location>
</feature>
<proteinExistence type="predicted"/>
<sequence>MLIPMSHDSAWDFWLALERTLASDYLTRSLQLHAALHDLKQNDLSVSAYLSKDKVLYTDMEASYGGRGGKYFNSRGRGRGFAQPTQRFTRSGSNFQAWPNYSGSTPRFQACQLCQSNDHIAPQCPRFVNVEVHLITTTSIHRFQRSPSNIWYPDTGATYHVTPDLAALQSFDEYACTLVTEQDKPTQRIILTGLASNGHYSFQPAAYSASASSKVWHHRLGHPHSRVLQQVISRHRLGVFSKFDCFSCPLGKACRQSFSASPNKSSRVLNLIFTDVWGRAPKLSFDGMRASLSHYLTTQTHPYASASIPPCPIDQVVSTPAITPTLVNSTSFSHSRQPLHTHKLPHNHNSSRSSPMLTRSPSFTPNSTELPPVSSSSSVLSPLAQSPVHPTPPIHIPYHTQSTTNSLKPTKKFDPSTLTISSQILLEPTFYTQANRCPLWRAAMQDEINAMICTNTDGKYYGYMWIFKLKRYAQGQVMRRRARLVAKCNHQQEGVDYFDTFSPVVKHSTIRILLTLVVTYSWPIKQLDIQNAF</sequence>
<feature type="compositionally biased region" description="Polar residues" evidence="1">
    <location>
        <begin position="347"/>
        <end position="369"/>
    </location>
</feature>
<evidence type="ECO:0000313" key="4">
    <source>
        <dbReference type="EMBL" id="GAA0165839.1"/>
    </source>
</evidence>
<keyword evidence="5" id="KW-1185">Reference proteome</keyword>
<evidence type="ECO:0000256" key="1">
    <source>
        <dbReference type="SAM" id="MobiDB-lite"/>
    </source>
</evidence>
<comment type="caution">
    <text evidence="4">The sequence shown here is derived from an EMBL/GenBank/DDBJ whole genome shotgun (WGS) entry which is preliminary data.</text>
</comment>
<dbReference type="InterPro" id="IPR025724">
    <property type="entry name" value="GAG-pre-integrase_dom"/>
</dbReference>
<feature type="compositionally biased region" description="Low complexity" evidence="1">
    <location>
        <begin position="370"/>
        <end position="388"/>
    </location>
</feature>
<evidence type="ECO:0000259" key="3">
    <source>
        <dbReference type="Pfam" id="PF13976"/>
    </source>
</evidence>
<dbReference type="InterPro" id="IPR013103">
    <property type="entry name" value="RVT_2"/>
</dbReference>
<dbReference type="EMBL" id="BAABME010022452">
    <property type="protein sequence ID" value="GAA0165839.1"/>
    <property type="molecule type" value="Genomic_DNA"/>
</dbReference>
<accession>A0AAV3QP66</accession>
<dbReference type="Proteomes" id="UP001454036">
    <property type="component" value="Unassembled WGS sequence"/>
</dbReference>
<evidence type="ECO:0000259" key="2">
    <source>
        <dbReference type="Pfam" id="PF07727"/>
    </source>
</evidence>